<dbReference type="EMBL" id="JAXLQG010000002">
    <property type="protein sequence ID" value="KAK5543844.1"/>
    <property type="molecule type" value="Genomic_DNA"/>
</dbReference>
<feature type="region of interest" description="Disordered" evidence="1">
    <location>
        <begin position="93"/>
        <end position="121"/>
    </location>
</feature>
<dbReference type="PANTHER" id="PTHR35043">
    <property type="entry name" value="TRANSCRIPTION FACTOR DOMAIN-CONTAINING PROTEIN"/>
    <property type="match status" value="1"/>
</dbReference>
<reference evidence="3 4" key="1">
    <citation type="submission" date="2023-06" db="EMBL/GenBank/DDBJ databases">
        <title>Black Yeasts Isolated from many extreme environments.</title>
        <authorList>
            <person name="Coleine C."/>
            <person name="Stajich J.E."/>
            <person name="Selbmann L."/>
        </authorList>
    </citation>
    <scope>NUCLEOTIDE SEQUENCE [LARGE SCALE GENOMIC DNA]</scope>
    <source>
        <strain evidence="3 4">CCFEE 5887</strain>
    </source>
</reference>
<comment type="caution">
    <text evidence="3">The sequence shown here is derived from an EMBL/GenBank/DDBJ whole genome shotgun (WGS) entry which is preliminary data.</text>
</comment>
<organism evidence="3 4">
    <name type="scientific">Vermiconidia calcicola</name>
    <dbReference type="NCBI Taxonomy" id="1690605"/>
    <lineage>
        <taxon>Eukaryota</taxon>
        <taxon>Fungi</taxon>
        <taxon>Dikarya</taxon>
        <taxon>Ascomycota</taxon>
        <taxon>Pezizomycotina</taxon>
        <taxon>Dothideomycetes</taxon>
        <taxon>Dothideomycetidae</taxon>
        <taxon>Mycosphaerellales</taxon>
        <taxon>Extremaceae</taxon>
        <taxon>Vermiconidia</taxon>
    </lineage>
</organism>
<evidence type="ECO:0000313" key="4">
    <source>
        <dbReference type="Proteomes" id="UP001345827"/>
    </source>
</evidence>
<feature type="transmembrane region" description="Helical" evidence="2">
    <location>
        <begin position="16"/>
        <end position="38"/>
    </location>
</feature>
<feature type="transmembrane region" description="Helical" evidence="2">
    <location>
        <begin position="449"/>
        <end position="472"/>
    </location>
</feature>
<keyword evidence="2" id="KW-0472">Membrane</keyword>
<dbReference type="Proteomes" id="UP001345827">
    <property type="component" value="Unassembled WGS sequence"/>
</dbReference>
<feature type="compositionally biased region" description="Polar residues" evidence="1">
    <location>
        <begin position="94"/>
        <end position="114"/>
    </location>
</feature>
<protein>
    <submittedName>
        <fullName evidence="3">Uncharacterized protein</fullName>
    </submittedName>
</protein>
<dbReference type="PANTHER" id="PTHR35043:SF7">
    <property type="entry name" value="TRANSCRIPTION FACTOR DOMAIN-CONTAINING PROTEIN"/>
    <property type="match status" value="1"/>
</dbReference>
<feature type="transmembrane region" description="Helical" evidence="2">
    <location>
        <begin position="237"/>
        <end position="256"/>
    </location>
</feature>
<sequence length="541" mass="60838">MAGWFSASNARGIDDILWSCISTLLLCVWTAVHPNIQLDSSEKRRFTSRLGLMIFAVVFPEILIAAAWRQRSLAEKLSARIVKLTIGNPEPRDVSSSPMISGNVRSEAGSTTGTGEMMPRPGAATDGATPLMVEEKDTHQVSNWSSSQGFFVVMGGLSVRLRHENSDGVLQDHEYSFTPAGVELLAMADGLPAVTKEDVEERSNADVIAKIIVLCQVTWFALQVLSRLIKRLPVTALETHTTVHVGCAIMMYLFWFNKPYNVSRAILLIDAISREIGALLVFRKLWAESYDERLRQHEKKSERYWQERVINESQNIMVLDPPPALPVREPLDQAIERYLATISVESVDSNPQEKVLQTLSKDAKSGWQRLTTRYDSSIVRLVLDKTCLSGIKQTADNFEIRTVWGSWSKDVGHGWSKEKLMNMTFNVVYGAAHLTAWNASSFPTSAERWIWRISGLILAAVPVWAGLWIVWWKASTSNNKWLFIFRNGDMDIIGGPFFCVVIVAYTLARCYFLVEALVSLRHLPAGAYRQVDWSKLFPHTT</sequence>
<evidence type="ECO:0000256" key="2">
    <source>
        <dbReference type="SAM" id="Phobius"/>
    </source>
</evidence>
<feature type="transmembrane region" description="Helical" evidence="2">
    <location>
        <begin position="492"/>
        <end position="514"/>
    </location>
</feature>
<feature type="transmembrane region" description="Helical" evidence="2">
    <location>
        <begin position="50"/>
        <end position="68"/>
    </location>
</feature>
<dbReference type="AlphaFoldDB" id="A0AAV9QHL5"/>
<evidence type="ECO:0000313" key="3">
    <source>
        <dbReference type="EMBL" id="KAK5543844.1"/>
    </source>
</evidence>
<keyword evidence="4" id="KW-1185">Reference proteome</keyword>
<proteinExistence type="predicted"/>
<name>A0AAV9QHL5_9PEZI</name>
<keyword evidence="2" id="KW-0812">Transmembrane</keyword>
<accession>A0AAV9QHL5</accession>
<gene>
    <name evidence="3" type="ORF">LTR25_001459</name>
</gene>
<evidence type="ECO:0000256" key="1">
    <source>
        <dbReference type="SAM" id="MobiDB-lite"/>
    </source>
</evidence>
<keyword evidence="2" id="KW-1133">Transmembrane helix</keyword>